<gene>
    <name evidence="2" type="ORF">QBE51_03615</name>
</gene>
<evidence type="ECO:0000313" key="2">
    <source>
        <dbReference type="EMBL" id="WZL70628.1"/>
    </source>
</evidence>
<proteinExistence type="predicted"/>
<keyword evidence="1" id="KW-0472">Membrane</keyword>
<keyword evidence="1" id="KW-1133">Transmembrane helix</keyword>
<evidence type="ECO:0008006" key="4">
    <source>
        <dbReference type="Google" id="ProtNLM"/>
    </source>
</evidence>
<protein>
    <recommendedName>
        <fullName evidence="4">LITAF domain-containing protein</fullName>
    </recommendedName>
</protein>
<keyword evidence="1" id="KW-0812">Transmembrane</keyword>
<reference evidence="2 3" key="1">
    <citation type="submission" date="2023-03" db="EMBL/GenBank/DDBJ databases">
        <title>Novel Species.</title>
        <authorList>
            <person name="Ma S."/>
        </authorList>
    </citation>
    <scope>NUCLEOTIDE SEQUENCE [LARGE SCALE GENOMIC DNA]</scope>
    <source>
        <strain evidence="2 3">LIND6LT2</strain>
    </source>
</reference>
<dbReference type="EMBL" id="CP121687">
    <property type="protein sequence ID" value="WZL70628.1"/>
    <property type="molecule type" value="Genomic_DNA"/>
</dbReference>
<keyword evidence="3" id="KW-1185">Reference proteome</keyword>
<name>A0ABZ2Y9F2_9FIRM</name>
<dbReference type="RefSeq" id="WP_341877590.1">
    <property type="nucleotide sequence ID" value="NZ_CP121687.1"/>
</dbReference>
<feature type="transmembrane region" description="Helical" evidence="1">
    <location>
        <begin position="21"/>
        <end position="39"/>
    </location>
</feature>
<dbReference type="Proteomes" id="UP001486565">
    <property type="component" value="Chromosome"/>
</dbReference>
<evidence type="ECO:0000256" key="1">
    <source>
        <dbReference type="SAM" id="Phobius"/>
    </source>
</evidence>
<evidence type="ECO:0000313" key="3">
    <source>
        <dbReference type="Proteomes" id="UP001486565"/>
    </source>
</evidence>
<organism evidence="2 3">
    <name type="scientific">Defluviitalea saccharophila</name>
    <dbReference type="NCBI Taxonomy" id="879970"/>
    <lineage>
        <taxon>Bacteria</taxon>
        <taxon>Bacillati</taxon>
        <taxon>Bacillota</taxon>
        <taxon>Clostridia</taxon>
        <taxon>Lachnospirales</taxon>
        <taxon>Defluviitaleaceae</taxon>
        <taxon>Defluviitalea</taxon>
    </lineage>
</organism>
<accession>A0ABZ2Y9F2</accession>
<sequence>MKAYCDMCQRPVQPVRRTGPGFWILAILTGGIWLLTYPLKRKDTCPICKGKLR</sequence>